<evidence type="ECO:0000256" key="1">
    <source>
        <dbReference type="SAM" id="MobiDB-lite"/>
    </source>
</evidence>
<feature type="region of interest" description="Disordered" evidence="1">
    <location>
        <begin position="84"/>
        <end position="109"/>
    </location>
</feature>
<reference evidence="2" key="1">
    <citation type="journal article" date="2022" name="bioRxiv">
        <title>Sequencing and chromosome-scale assembly of the giantPleurodeles waltlgenome.</title>
        <authorList>
            <person name="Brown T."/>
            <person name="Elewa A."/>
            <person name="Iarovenko S."/>
            <person name="Subramanian E."/>
            <person name="Araus A.J."/>
            <person name="Petzold A."/>
            <person name="Susuki M."/>
            <person name="Suzuki K.-i.T."/>
            <person name="Hayashi T."/>
            <person name="Toyoda A."/>
            <person name="Oliveira C."/>
            <person name="Osipova E."/>
            <person name="Leigh N.D."/>
            <person name="Simon A."/>
            <person name="Yun M.H."/>
        </authorList>
    </citation>
    <scope>NUCLEOTIDE SEQUENCE</scope>
    <source>
        <strain evidence="2">20211129_DDA</strain>
        <tissue evidence="2">Liver</tissue>
    </source>
</reference>
<comment type="caution">
    <text evidence="2">The sequence shown here is derived from an EMBL/GenBank/DDBJ whole genome shotgun (WGS) entry which is preliminary data.</text>
</comment>
<dbReference type="EMBL" id="JANPWB010000006">
    <property type="protein sequence ID" value="KAJ1175385.1"/>
    <property type="molecule type" value="Genomic_DNA"/>
</dbReference>
<proteinExistence type="predicted"/>
<evidence type="ECO:0000313" key="2">
    <source>
        <dbReference type="EMBL" id="KAJ1175385.1"/>
    </source>
</evidence>
<sequence>MAVTPAAVRTAAVRTVTARAHRHWLLRPIGFNVNQCCFAPRSSTAYRHGVPCQRIDLTSHCHTSQVPFLQEDGPDGGVVAAVEPVESEEEEDDGDDTDKRDTVIQQYFQ</sequence>
<protein>
    <submittedName>
        <fullName evidence="2">Uncharacterized protein</fullName>
    </submittedName>
</protein>
<feature type="compositionally biased region" description="Acidic residues" evidence="1">
    <location>
        <begin position="85"/>
        <end position="96"/>
    </location>
</feature>
<dbReference type="AlphaFoldDB" id="A0AAV7TG47"/>
<name>A0AAV7TG47_PLEWA</name>
<organism evidence="2 3">
    <name type="scientific">Pleurodeles waltl</name>
    <name type="common">Iberian ribbed newt</name>
    <dbReference type="NCBI Taxonomy" id="8319"/>
    <lineage>
        <taxon>Eukaryota</taxon>
        <taxon>Metazoa</taxon>
        <taxon>Chordata</taxon>
        <taxon>Craniata</taxon>
        <taxon>Vertebrata</taxon>
        <taxon>Euteleostomi</taxon>
        <taxon>Amphibia</taxon>
        <taxon>Batrachia</taxon>
        <taxon>Caudata</taxon>
        <taxon>Salamandroidea</taxon>
        <taxon>Salamandridae</taxon>
        <taxon>Pleurodelinae</taxon>
        <taxon>Pleurodeles</taxon>
    </lineage>
</organism>
<gene>
    <name evidence="2" type="ORF">NDU88_000673</name>
</gene>
<keyword evidence="3" id="KW-1185">Reference proteome</keyword>
<accession>A0AAV7TG47</accession>
<dbReference type="Proteomes" id="UP001066276">
    <property type="component" value="Chromosome 3_2"/>
</dbReference>
<evidence type="ECO:0000313" key="3">
    <source>
        <dbReference type="Proteomes" id="UP001066276"/>
    </source>
</evidence>